<dbReference type="Proteomes" id="UP000321080">
    <property type="component" value="Unassembled WGS sequence"/>
</dbReference>
<keyword evidence="5" id="KW-1015">Disulfide bond</keyword>
<dbReference type="CDD" id="cd14792">
    <property type="entry name" value="GH27"/>
    <property type="match status" value="1"/>
</dbReference>
<dbReference type="Gene3D" id="3.20.20.70">
    <property type="entry name" value="Aldolase class I"/>
    <property type="match status" value="1"/>
</dbReference>
<evidence type="ECO:0000256" key="1">
    <source>
        <dbReference type="ARBA" id="ARBA00009743"/>
    </source>
</evidence>
<dbReference type="PRINTS" id="PR00740">
    <property type="entry name" value="GLHYDRLASE27"/>
</dbReference>
<dbReference type="Pfam" id="PF16499">
    <property type="entry name" value="Melibiase_2"/>
    <property type="match status" value="1"/>
</dbReference>
<feature type="domain" description="Alpha galactosidase C-terminal" evidence="6">
    <location>
        <begin position="339"/>
        <end position="412"/>
    </location>
</feature>
<keyword evidence="4 5" id="KW-0326">Glycosidase</keyword>
<evidence type="ECO:0000256" key="5">
    <source>
        <dbReference type="RuleBase" id="RU361168"/>
    </source>
</evidence>
<organism evidence="7 8">
    <name type="scientific">Seonamhaeicola maritimus</name>
    <dbReference type="NCBI Taxonomy" id="2591822"/>
    <lineage>
        <taxon>Bacteria</taxon>
        <taxon>Pseudomonadati</taxon>
        <taxon>Bacteroidota</taxon>
        <taxon>Flavobacteriia</taxon>
        <taxon>Flavobacteriales</taxon>
        <taxon>Flavobacteriaceae</taxon>
    </lineage>
</organism>
<dbReference type="InterPro" id="IPR002241">
    <property type="entry name" value="Glyco_hydro_27"/>
</dbReference>
<accession>A0A5C7GKT3</accession>
<comment type="caution">
    <text evidence="7">The sequence shown here is derived from an EMBL/GenBank/DDBJ whole genome shotgun (WGS) entry which is preliminary data.</text>
</comment>
<dbReference type="SUPFAM" id="SSF51011">
    <property type="entry name" value="Glycosyl hydrolase domain"/>
    <property type="match status" value="1"/>
</dbReference>
<evidence type="ECO:0000259" key="6">
    <source>
        <dbReference type="Pfam" id="PF17801"/>
    </source>
</evidence>
<evidence type="ECO:0000256" key="2">
    <source>
        <dbReference type="ARBA" id="ARBA00022729"/>
    </source>
</evidence>
<evidence type="ECO:0000313" key="7">
    <source>
        <dbReference type="EMBL" id="TXG39076.1"/>
    </source>
</evidence>
<dbReference type="Gene3D" id="2.60.40.1180">
    <property type="entry name" value="Golgi alpha-mannosidase II"/>
    <property type="match status" value="1"/>
</dbReference>
<protein>
    <recommendedName>
        <fullName evidence="5">Alpha-galactosidase</fullName>
        <ecNumber evidence="5">3.2.1.22</ecNumber>
    </recommendedName>
    <alternativeName>
        <fullName evidence="5">Melibiase</fullName>
    </alternativeName>
</protein>
<dbReference type="SUPFAM" id="SSF51445">
    <property type="entry name" value="(Trans)glycosidases"/>
    <property type="match status" value="1"/>
</dbReference>
<evidence type="ECO:0000313" key="8">
    <source>
        <dbReference type="Proteomes" id="UP000321080"/>
    </source>
</evidence>
<dbReference type="EMBL" id="VRKQ01000008">
    <property type="protein sequence ID" value="TXG39076.1"/>
    <property type="molecule type" value="Genomic_DNA"/>
</dbReference>
<dbReference type="PANTHER" id="PTHR11452">
    <property type="entry name" value="ALPHA-GALACTOSIDASE/ALPHA-N-ACETYLGALACTOSAMINIDASE"/>
    <property type="match status" value="1"/>
</dbReference>
<keyword evidence="2" id="KW-0732">Signal</keyword>
<keyword evidence="3 5" id="KW-0378">Hydrolase</keyword>
<evidence type="ECO:0000256" key="3">
    <source>
        <dbReference type="ARBA" id="ARBA00022801"/>
    </source>
</evidence>
<dbReference type="GO" id="GO:0004557">
    <property type="term" value="F:alpha-galactosidase activity"/>
    <property type="evidence" value="ECO:0007669"/>
    <property type="project" value="UniProtKB-EC"/>
</dbReference>
<dbReference type="PANTHER" id="PTHR11452:SF75">
    <property type="entry name" value="ALPHA-GALACTOSIDASE MEL1"/>
    <property type="match status" value="1"/>
</dbReference>
<name>A0A5C7GKT3_9FLAO</name>
<dbReference type="EC" id="3.2.1.22" evidence="5"/>
<dbReference type="GO" id="GO:0005975">
    <property type="term" value="P:carbohydrate metabolic process"/>
    <property type="evidence" value="ECO:0007669"/>
    <property type="project" value="InterPro"/>
</dbReference>
<dbReference type="RefSeq" id="WP_147766555.1">
    <property type="nucleotide sequence ID" value="NZ_VRKQ01000008.1"/>
</dbReference>
<proteinExistence type="inferred from homology"/>
<dbReference type="InterPro" id="IPR013780">
    <property type="entry name" value="Glyco_hydro_b"/>
</dbReference>
<comment type="similarity">
    <text evidence="1 5">Belongs to the glycosyl hydrolase 27 family.</text>
</comment>
<reference evidence="7 8" key="1">
    <citation type="submission" date="2019-08" db="EMBL/GenBank/DDBJ databases">
        <title>Seonamhaeicola sediminis sp. nov., isolated from marine sediment.</title>
        <authorList>
            <person name="Cao W.R."/>
        </authorList>
    </citation>
    <scope>NUCLEOTIDE SEQUENCE [LARGE SCALE GENOMIC DNA]</scope>
    <source>
        <strain evidence="7 8">1505</strain>
    </source>
</reference>
<comment type="catalytic activity">
    <reaction evidence="5">
        <text>Hydrolysis of terminal, non-reducing alpha-D-galactose residues in alpha-D-galactosides, including galactose oligosaccharides, galactomannans and galactolipids.</text>
        <dbReference type="EC" id="3.2.1.22"/>
    </reaction>
</comment>
<evidence type="ECO:0000256" key="4">
    <source>
        <dbReference type="ARBA" id="ARBA00023295"/>
    </source>
</evidence>
<dbReference type="InterPro" id="IPR017853">
    <property type="entry name" value="GH"/>
</dbReference>
<dbReference type="InterPro" id="IPR041233">
    <property type="entry name" value="Melibiase_C"/>
</dbReference>
<dbReference type="Pfam" id="PF17801">
    <property type="entry name" value="Melibiase_C"/>
    <property type="match status" value="1"/>
</dbReference>
<sequence>MKIKSLNILTLVFSICFIGIVNSQINSEIAKSPPMGWNSWNWYGKHDINENEVKKVIDFMVENGLREAGYNYVIIDGGWRDTKLGKNGELLAHPVKFPNGIKPLADYAHAKGMKLGVHVVPGTHDCGGDLVGGYGYEEVHVQQFVDWGLDFIKLDKCTFIDEDCDDCSKSINGGWSEEIVEKSYRKWSKLLRNCGRDIVFSISAYVYRDWYPEVCNMARTTYDIRARIHKGGADFVKPEKYKKPHLSVMEIAEENNRAAQFAGNGYWNDPDMLITGIQGLSRNEQTSHFGLWCIMSAPLMLGNNLEHMDKFEKNLILNKEMIAVNQDATEQGKIVKREDKMQVWAKKLKNDDYALLFLNLDDSKQREIAINLKDLGINYKVTGRDIINHRNLGAFQGSISVMAKPHESKMLVISTK</sequence>
<gene>
    <name evidence="7" type="ORF">FUA22_04135</name>
</gene>
<dbReference type="InterPro" id="IPR013785">
    <property type="entry name" value="Aldolase_TIM"/>
</dbReference>
<dbReference type="AlphaFoldDB" id="A0A5C7GKT3"/>
<keyword evidence="8" id="KW-1185">Reference proteome</keyword>
<dbReference type="OrthoDB" id="9807519at2"/>